<evidence type="ECO:0000313" key="2">
    <source>
        <dbReference type="EMBL" id="PPH74612.1"/>
    </source>
</evidence>
<sequence>MLAPPIGGDPVTIELFGGTKGGPGKTTVAINVAIQLATLGHAVCIVDADKQRSAAKWHARRIDNEIQPALTLVEKRGNVNAALRDLDEHYDFVIVDVAGDDNQEMRTAMTAAHRMIVVLQPSQLDVETLEDFTEVIDTAKDFNPALEVRSLINQAPTNHNETETSDVSEFIVDFSQITPIETILARRKAYRDTLAGGKGVVELTAPSAKKARIEIEELVEEVFNR</sequence>
<gene>
    <name evidence="1" type="ORF">C5C04_11405</name>
    <name evidence="2" type="ORF">C5C40_12820</name>
</gene>
<comment type="caution">
    <text evidence="1">The sequence shown here is derived from an EMBL/GenBank/DDBJ whole genome shotgun (WGS) entry which is preliminary data.</text>
</comment>
<proteinExistence type="predicted"/>
<reference evidence="3 4" key="1">
    <citation type="submission" date="2018-02" db="EMBL/GenBank/DDBJ databases">
        <title>Bacteriophage NCPPB3778 and a type I-E CRISPR drive the evolution of the US Biological Select Agent, Rathayibacter toxicus.</title>
        <authorList>
            <person name="Davis E.W.II."/>
            <person name="Tabima J.F."/>
            <person name="Weisberg A.J."/>
            <person name="Lopes L.D."/>
            <person name="Wiseman M.S."/>
            <person name="Wiseman M.S."/>
            <person name="Pupko T."/>
            <person name="Belcher M.S."/>
            <person name="Sechler A.J."/>
            <person name="Tancos M.A."/>
            <person name="Schroeder B.K."/>
            <person name="Murray T.D."/>
            <person name="Luster D.G."/>
            <person name="Schneider W.L."/>
            <person name="Rogers E."/>
            <person name="Andreote F.D."/>
            <person name="Grunwald N.J."/>
            <person name="Putnam M.L."/>
            <person name="Chang J.H."/>
        </authorList>
    </citation>
    <scope>NUCLEOTIDE SEQUENCE [LARGE SCALE GENOMIC DNA]</scope>
    <source>
        <strain evidence="2 4">AY1D6</strain>
        <strain evidence="1 3">AY1I9</strain>
    </source>
</reference>
<dbReference type="InterPro" id="IPR050678">
    <property type="entry name" value="DNA_Partitioning_ATPase"/>
</dbReference>
<dbReference type="SUPFAM" id="SSF52540">
    <property type="entry name" value="P-loop containing nucleoside triphosphate hydrolases"/>
    <property type="match status" value="1"/>
</dbReference>
<dbReference type="EMBL" id="PSVT01000034">
    <property type="protein sequence ID" value="PPH74612.1"/>
    <property type="molecule type" value="Genomic_DNA"/>
</dbReference>
<dbReference type="Proteomes" id="UP000237881">
    <property type="component" value="Unassembled WGS sequence"/>
</dbReference>
<name>A0ABD6W6R3_RATRA</name>
<dbReference type="InterPro" id="IPR015223">
    <property type="entry name" value="MipZ"/>
</dbReference>
<dbReference type="Pfam" id="PF09140">
    <property type="entry name" value="MipZ"/>
    <property type="match status" value="1"/>
</dbReference>
<dbReference type="PIRSF" id="PIRSF009320">
    <property type="entry name" value="Nuc_binding_HP_1000"/>
    <property type="match status" value="1"/>
</dbReference>
<dbReference type="Proteomes" id="UP000239698">
    <property type="component" value="Unassembled WGS sequence"/>
</dbReference>
<evidence type="ECO:0000313" key="3">
    <source>
        <dbReference type="Proteomes" id="UP000237881"/>
    </source>
</evidence>
<dbReference type="PANTHER" id="PTHR13696:SF96">
    <property type="entry name" value="COBQ_COBB_MIND_PARA NUCLEOTIDE BINDING DOMAIN-CONTAINING PROTEIN"/>
    <property type="match status" value="1"/>
</dbReference>
<accession>A0ABD6W6R3</accession>
<dbReference type="AlphaFoldDB" id="A0ABD6W6R3"/>
<dbReference type="Gene3D" id="3.40.50.300">
    <property type="entry name" value="P-loop containing nucleotide triphosphate hydrolases"/>
    <property type="match status" value="1"/>
</dbReference>
<dbReference type="CDD" id="cd02042">
    <property type="entry name" value="ParAB_family"/>
    <property type="match status" value="1"/>
</dbReference>
<evidence type="ECO:0000313" key="4">
    <source>
        <dbReference type="Proteomes" id="UP000239698"/>
    </source>
</evidence>
<dbReference type="EMBL" id="PSUL01000029">
    <property type="protein sequence ID" value="PPF11937.1"/>
    <property type="molecule type" value="Genomic_DNA"/>
</dbReference>
<keyword evidence="4" id="KW-1185">Reference proteome</keyword>
<evidence type="ECO:0000313" key="1">
    <source>
        <dbReference type="EMBL" id="PPF11937.1"/>
    </source>
</evidence>
<protein>
    <submittedName>
        <fullName evidence="1">Cobyrinic acid ac-diamide synthase</fullName>
    </submittedName>
</protein>
<dbReference type="InterPro" id="IPR027417">
    <property type="entry name" value="P-loop_NTPase"/>
</dbReference>
<dbReference type="PANTHER" id="PTHR13696">
    <property type="entry name" value="P-LOOP CONTAINING NUCLEOSIDE TRIPHOSPHATE HYDROLASE"/>
    <property type="match status" value="1"/>
</dbReference>
<organism evidence="1 3">
    <name type="scientific">Rathayibacter rathayi</name>
    <name type="common">Corynebacterium rathayi</name>
    <dbReference type="NCBI Taxonomy" id="33887"/>
    <lineage>
        <taxon>Bacteria</taxon>
        <taxon>Bacillati</taxon>
        <taxon>Actinomycetota</taxon>
        <taxon>Actinomycetes</taxon>
        <taxon>Micrococcales</taxon>
        <taxon>Microbacteriaceae</taxon>
        <taxon>Rathayibacter</taxon>
    </lineage>
</organism>